<dbReference type="AlphaFoldDB" id="A0A261U1K4"/>
<dbReference type="InterPro" id="IPR026336">
    <property type="entry name" value="PdeM-like"/>
</dbReference>
<dbReference type="NCBIfam" id="TIGR04123">
    <property type="entry name" value="P_estr_lig_assc"/>
    <property type="match status" value="1"/>
</dbReference>
<organism evidence="2 3">
    <name type="scientific">Bordetella genomosp. 4</name>
    <dbReference type="NCBI Taxonomy" id="463044"/>
    <lineage>
        <taxon>Bacteria</taxon>
        <taxon>Pseudomonadati</taxon>
        <taxon>Pseudomonadota</taxon>
        <taxon>Betaproteobacteria</taxon>
        <taxon>Burkholderiales</taxon>
        <taxon>Alcaligenaceae</taxon>
        <taxon>Bordetella</taxon>
    </lineage>
</organism>
<evidence type="ECO:0000259" key="1">
    <source>
        <dbReference type="Pfam" id="PF00149"/>
    </source>
</evidence>
<sequence length="217" mass="23821">MPALPEGAWVEQLAGERMLLLGERAMFWCARRRLIIADLHLGKGHVFRRAGIAVPSGATEGDLRRLAALVAATDAQELWIVGDVLHGPATQAEWRDSWIRWRQAHASLQVAALTGNHDRALNGEALGICQLGESQVDGPFVFRHLPQHDEDGRHVIAGHVHPQARVPGVPRNWPVFWLRRDMTILPAFSAFTGGQRPQVEYGDALIACVDGAAIPIP</sequence>
<feature type="domain" description="Calcineurin-like phosphoesterase" evidence="1">
    <location>
        <begin position="34"/>
        <end position="119"/>
    </location>
</feature>
<dbReference type="EMBL" id="NEVQ01000015">
    <property type="protein sequence ID" value="OZI54743.1"/>
    <property type="molecule type" value="Genomic_DNA"/>
</dbReference>
<dbReference type="PIRSF" id="PIRSF000887">
    <property type="entry name" value="Pesterase_MJ0037"/>
    <property type="match status" value="1"/>
</dbReference>
<reference evidence="2 3" key="1">
    <citation type="submission" date="2017-05" db="EMBL/GenBank/DDBJ databases">
        <title>Complete and WGS of Bordetella genogroups.</title>
        <authorList>
            <person name="Spilker T."/>
            <person name="LiPuma J."/>
        </authorList>
    </citation>
    <scope>NUCLEOTIDE SEQUENCE [LARGE SCALE GENOMIC DNA]</scope>
    <source>
        <strain evidence="2 3">AU9919</strain>
    </source>
</reference>
<dbReference type="InterPro" id="IPR029052">
    <property type="entry name" value="Metallo-depent_PP-like"/>
</dbReference>
<keyword evidence="3" id="KW-1185">Reference proteome</keyword>
<dbReference type="PANTHER" id="PTHR39323">
    <property type="entry name" value="BLR1149 PROTEIN"/>
    <property type="match status" value="1"/>
</dbReference>
<dbReference type="PANTHER" id="PTHR39323:SF1">
    <property type="entry name" value="BLR1149 PROTEIN"/>
    <property type="match status" value="1"/>
</dbReference>
<dbReference type="OrthoDB" id="9795838at2"/>
<dbReference type="GO" id="GO:0016787">
    <property type="term" value="F:hydrolase activity"/>
    <property type="evidence" value="ECO:0007669"/>
    <property type="project" value="InterPro"/>
</dbReference>
<dbReference type="RefSeq" id="WP_094820849.1">
    <property type="nucleotide sequence ID" value="NZ_NEVO01000007.1"/>
</dbReference>
<comment type="caution">
    <text evidence="2">The sequence shown here is derived from an EMBL/GenBank/DDBJ whole genome shotgun (WGS) entry which is preliminary data.</text>
</comment>
<gene>
    <name evidence="2" type="ORF">CAL20_16400</name>
</gene>
<proteinExistence type="predicted"/>
<dbReference type="Proteomes" id="UP000216885">
    <property type="component" value="Unassembled WGS sequence"/>
</dbReference>
<name>A0A261U1K4_9BORD</name>
<evidence type="ECO:0000313" key="2">
    <source>
        <dbReference type="EMBL" id="OZI54743.1"/>
    </source>
</evidence>
<dbReference type="Gene3D" id="3.60.21.10">
    <property type="match status" value="1"/>
</dbReference>
<dbReference type="Pfam" id="PF00149">
    <property type="entry name" value="Metallophos"/>
    <property type="match status" value="1"/>
</dbReference>
<evidence type="ECO:0000313" key="3">
    <source>
        <dbReference type="Proteomes" id="UP000216885"/>
    </source>
</evidence>
<protein>
    <submittedName>
        <fullName evidence="2">Phosphoesterase</fullName>
    </submittedName>
</protein>
<dbReference type="InterPro" id="IPR004843">
    <property type="entry name" value="Calcineurin-like_PHP"/>
</dbReference>
<dbReference type="SUPFAM" id="SSF56300">
    <property type="entry name" value="Metallo-dependent phosphatases"/>
    <property type="match status" value="1"/>
</dbReference>
<dbReference type="InterPro" id="IPR024173">
    <property type="entry name" value="Pesterase_MJ0037-like"/>
</dbReference>
<accession>A0A261U1K4</accession>